<name>A0ACB6QV27_9PLEO</name>
<gene>
    <name evidence="1" type="ORF">BDR25DRAFT_196405</name>
</gene>
<sequence length="205" mass="21881">VYLALSLTGCVSQSPGVPNIFLVKLQSKGNTTFPIPEIRVGYFGKGHSLLGQLTCQPSSGKNATAILQPTSTLSVSNEANSYRLASMISLALTIQSRVMPAFIAGAGVMFTISIFFVVLLKRDFKTVAKGNTTAARRRQFLRKALFTVSWLSVSFSLASAIAVNQTTNGMAFVTQTEVSSVRITTGTALNVLQWLAFTSSALFAA</sequence>
<protein>
    <submittedName>
        <fullName evidence="1">Uncharacterized protein</fullName>
    </submittedName>
</protein>
<accession>A0ACB6QV27</accession>
<keyword evidence="2" id="KW-1185">Reference proteome</keyword>
<comment type="caution">
    <text evidence="1">The sequence shown here is derived from an EMBL/GenBank/DDBJ whole genome shotgun (WGS) entry which is preliminary data.</text>
</comment>
<reference evidence="1" key="1">
    <citation type="journal article" date="2020" name="Stud. Mycol.">
        <title>101 Dothideomycetes genomes: a test case for predicting lifestyles and emergence of pathogens.</title>
        <authorList>
            <person name="Haridas S."/>
            <person name="Albert R."/>
            <person name="Binder M."/>
            <person name="Bloem J."/>
            <person name="Labutti K."/>
            <person name="Salamov A."/>
            <person name="Andreopoulos B."/>
            <person name="Baker S."/>
            <person name="Barry K."/>
            <person name="Bills G."/>
            <person name="Bluhm B."/>
            <person name="Cannon C."/>
            <person name="Castanera R."/>
            <person name="Culley D."/>
            <person name="Daum C."/>
            <person name="Ezra D."/>
            <person name="Gonzalez J."/>
            <person name="Henrissat B."/>
            <person name="Kuo A."/>
            <person name="Liang C."/>
            <person name="Lipzen A."/>
            <person name="Lutzoni F."/>
            <person name="Magnuson J."/>
            <person name="Mondo S."/>
            <person name="Nolan M."/>
            <person name="Ohm R."/>
            <person name="Pangilinan J."/>
            <person name="Park H.-J."/>
            <person name="Ramirez L."/>
            <person name="Alfaro M."/>
            <person name="Sun H."/>
            <person name="Tritt A."/>
            <person name="Yoshinaga Y."/>
            <person name="Zwiers L.-H."/>
            <person name="Turgeon B."/>
            <person name="Goodwin S."/>
            <person name="Spatafora J."/>
            <person name="Crous P."/>
            <person name="Grigoriev I."/>
        </authorList>
    </citation>
    <scope>NUCLEOTIDE SEQUENCE</scope>
    <source>
        <strain evidence="1">ATCC 200398</strain>
    </source>
</reference>
<evidence type="ECO:0000313" key="2">
    <source>
        <dbReference type="Proteomes" id="UP000799755"/>
    </source>
</evidence>
<evidence type="ECO:0000313" key="1">
    <source>
        <dbReference type="EMBL" id="KAF2470848.1"/>
    </source>
</evidence>
<dbReference type="EMBL" id="MU003506">
    <property type="protein sequence ID" value="KAF2470848.1"/>
    <property type="molecule type" value="Genomic_DNA"/>
</dbReference>
<dbReference type="Proteomes" id="UP000799755">
    <property type="component" value="Unassembled WGS sequence"/>
</dbReference>
<feature type="non-terminal residue" evidence="1">
    <location>
        <position position="1"/>
    </location>
</feature>
<feature type="non-terminal residue" evidence="1">
    <location>
        <position position="205"/>
    </location>
</feature>
<organism evidence="1 2">
    <name type="scientific">Lindgomyces ingoldianus</name>
    <dbReference type="NCBI Taxonomy" id="673940"/>
    <lineage>
        <taxon>Eukaryota</taxon>
        <taxon>Fungi</taxon>
        <taxon>Dikarya</taxon>
        <taxon>Ascomycota</taxon>
        <taxon>Pezizomycotina</taxon>
        <taxon>Dothideomycetes</taxon>
        <taxon>Pleosporomycetidae</taxon>
        <taxon>Pleosporales</taxon>
        <taxon>Lindgomycetaceae</taxon>
        <taxon>Lindgomyces</taxon>
    </lineage>
</organism>
<proteinExistence type="predicted"/>